<dbReference type="SUPFAM" id="SSF51197">
    <property type="entry name" value="Clavaminate synthase-like"/>
    <property type="match status" value="1"/>
</dbReference>
<dbReference type="InterPro" id="IPR050295">
    <property type="entry name" value="Plant_2OG-oxidoreductases"/>
</dbReference>
<keyword evidence="3 5" id="KW-0560">Oxidoreductase</keyword>
<evidence type="ECO:0000313" key="8">
    <source>
        <dbReference type="RefSeq" id="XP_022719858.1"/>
    </source>
</evidence>
<evidence type="ECO:0000256" key="4">
    <source>
        <dbReference type="ARBA" id="ARBA00023004"/>
    </source>
</evidence>
<evidence type="ECO:0000313" key="7">
    <source>
        <dbReference type="Proteomes" id="UP000515121"/>
    </source>
</evidence>
<evidence type="ECO:0000256" key="5">
    <source>
        <dbReference type="RuleBase" id="RU003682"/>
    </source>
</evidence>
<protein>
    <submittedName>
        <fullName evidence="8">Codeine O-demethylase-like</fullName>
    </submittedName>
</protein>
<dbReference type="InterPro" id="IPR026992">
    <property type="entry name" value="DIOX_N"/>
</dbReference>
<dbReference type="InterPro" id="IPR005123">
    <property type="entry name" value="Oxoglu/Fe-dep_dioxygenase_dom"/>
</dbReference>
<dbReference type="Pfam" id="PF03171">
    <property type="entry name" value="2OG-FeII_Oxy"/>
    <property type="match status" value="1"/>
</dbReference>
<comment type="similarity">
    <text evidence="1 5">Belongs to the iron/ascorbate-dependent oxidoreductase family.</text>
</comment>
<evidence type="ECO:0000259" key="6">
    <source>
        <dbReference type="PROSITE" id="PS51471"/>
    </source>
</evidence>
<reference evidence="8" key="1">
    <citation type="submission" date="2025-08" db="UniProtKB">
        <authorList>
            <consortium name="RefSeq"/>
        </authorList>
    </citation>
    <scope>IDENTIFICATION</scope>
    <source>
        <tissue evidence="8">Fruit stalk</tissue>
    </source>
</reference>
<dbReference type="PROSITE" id="PS51471">
    <property type="entry name" value="FE2OG_OXY"/>
    <property type="match status" value="1"/>
</dbReference>
<accession>A0A6P5WVK5</accession>
<dbReference type="AlphaFoldDB" id="A0A6P5WVK5"/>
<keyword evidence="2 5" id="KW-0479">Metal-binding</keyword>
<dbReference type="KEGG" id="dzi:111277709"/>
<sequence>MGSSNPEDFSSSDSSMISVQELVKGPTKSIPQQFVRLNQEHPSLSVTTPLPSTPTIDMSRLVSGDDHELELQKLHSTCIDWGLFQLVNHGVSSSLLEKLKHEVEEFFKLPLEEKMKYKIREGELEGYGSRIRGDGKRDWVDSINIITNPLHRRSPRLFPELPSSLRNTLESYLSELKKLATKLFVLMAKALKIDEKEMIELFDDGFQAVRMAYYPPCPKPESVMGLVPHSDISLLTILLQVNGVDGLQIRKDGLWFPLNVIPDAFVVNVGDTLEIFSNGVYHSIEHKVSTNTETERITVAFFFSPKLEADIGPSPTLINPNNPPLFRKVGMEQYLKDYFSLKPNGKAYLDHMRIPNGQHQHNSA</sequence>
<dbReference type="RefSeq" id="XP_022719858.1">
    <property type="nucleotide sequence ID" value="XM_022864123.1"/>
</dbReference>
<dbReference type="OrthoDB" id="288590at2759"/>
<organism evidence="7 8">
    <name type="scientific">Durio zibethinus</name>
    <name type="common">Durian</name>
    <dbReference type="NCBI Taxonomy" id="66656"/>
    <lineage>
        <taxon>Eukaryota</taxon>
        <taxon>Viridiplantae</taxon>
        <taxon>Streptophyta</taxon>
        <taxon>Embryophyta</taxon>
        <taxon>Tracheophyta</taxon>
        <taxon>Spermatophyta</taxon>
        <taxon>Magnoliopsida</taxon>
        <taxon>eudicotyledons</taxon>
        <taxon>Gunneridae</taxon>
        <taxon>Pentapetalae</taxon>
        <taxon>rosids</taxon>
        <taxon>malvids</taxon>
        <taxon>Malvales</taxon>
        <taxon>Malvaceae</taxon>
        <taxon>Helicteroideae</taxon>
        <taxon>Durio</taxon>
    </lineage>
</organism>
<gene>
    <name evidence="8" type="primary">LOC111277709</name>
</gene>
<dbReference type="Proteomes" id="UP000515121">
    <property type="component" value="Unplaced"/>
</dbReference>
<name>A0A6P5WVK5_DURZI</name>
<dbReference type="Pfam" id="PF14226">
    <property type="entry name" value="DIOX_N"/>
    <property type="match status" value="1"/>
</dbReference>
<dbReference type="PANTHER" id="PTHR47991">
    <property type="entry name" value="OXOGLUTARATE/IRON-DEPENDENT DIOXYGENASE"/>
    <property type="match status" value="1"/>
</dbReference>
<dbReference type="GO" id="GO:0016491">
    <property type="term" value="F:oxidoreductase activity"/>
    <property type="evidence" value="ECO:0007669"/>
    <property type="project" value="UniProtKB-KW"/>
</dbReference>
<evidence type="ECO:0000256" key="1">
    <source>
        <dbReference type="ARBA" id="ARBA00008056"/>
    </source>
</evidence>
<evidence type="ECO:0000256" key="2">
    <source>
        <dbReference type="ARBA" id="ARBA00022723"/>
    </source>
</evidence>
<dbReference type="InterPro" id="IPR027443">
    <property type="entry name" value="IPNS-like_sf"/>
</dbReference>
<keyword evidence="4 5" id="KW-0408">Iron</keyword>
<dbReference type="InterPro" id="IPR044861">
    <property type="entry name" value="IPNS-like_FE2OG_OXY"/>
</dbReference>
<dbReference type="FunFam" id="2.60.120.330:FF:000001">
    <property type="entry name" value="Protein SRG1"/>
    <property type="match status" value="1"/>
</dbReference>
<feature type="domain" description="Fe2OG dioxygenase" evidence="6">
    <location>
        <begin position="205"/>
        <end position="305"/>
    </location>
</feature>
<dbReference type="Gene3D" id="2.60.120.330">
    <property type="entry name" value="B-lactam Antibiotic, Isopenicillin N Synthase, Chain"/>
    <property type="match status" value="1"/>
</dbReference>
<dbReference type="GO" id="GO:0046872">
    <property type="term" value="F:metal ion binding"/>
    <property type="evidence" value="ECO:0007669"/>
    <property type="project" value="UniProtKB-KW"/>
</dbReference>
<evidence type="ECO:0000256" key="3">
    <source>
        <dbReference type="ARBA" id="ARBA00023002"/>
    </source>
</evidence>
<dbReference type="GeneID" id="111277709"/>
<proteinExistence type="inferred from homology"/>
<keyword evidence="7" id="KW-1185">Reference proteome</keyword>